<proteinExistence type="predicted"/>
<dbReference type="Pfam" id="PF06226">
    <property type="entry name" value="DUF1007"/>
    <property type="match status" value="1"/>
</dbReference>
<dbReference type="eggNOG" id="COG3683">
    <property type="taxonomic scope" value="Bacteria"/>
</dbReference>
<dbReference type="EMBL" id="CP001968">
    <property type="protein sequence ID" value="ADD69032.1"/>
    <property type="molecule type" value="Genomic_DNA"/>
</dbReference>
<dbReference type="PaxDb" id="522772-Dacet_2270"/>
<dbReference type="STRING" id="522772.Dacet_2270"/>
<name>D4H309_DENA2</name>
<dbReference type="Proteomes" id="UP000002012">
    <property type="component" value="Chromosome"/>
</dbReference>
<dbReference type="AlphaFoldDB" id="D4H309"/>
<dbReference type="InParanoid" id="D4H309"/>
<dbReference type="OrthoDB" id="9812956at2"/>
<dbReference type="HOGENOM" id="CLU_088941_1_1_0"/>
<gene>
    <name evidence="1" type="ordered locus">Dacet_2270</name>
</gene>
<dbReference type="RefSeq" id="WP_013011534.1">
    <property type="nucleotide sequence ID" value="NC_013943.1"/>
</dbReference>
<keyword evidence="2" id="KW-1185">Reference proteome</keyword>
<dbReference type="KEGG" id="dap:Dacet_2270"/>
<organism evidence="1 2">
    <name type="scientific">Denitrovibrio acetiphilus (strain DSM 12809 / NBRC 114555 / N2460)</name>
    <dbReference type="NCBI Taxonomy" id="522772"/>
    <lineage>
        <taxon>Bacteria</taxon>
        <taxon>Pseudomonadati</taxon>
        <taxon>Deferribacterota</taxon>
        <taxon>Deferribacteres</taxon>
        <taxon>Deferribacterales</taxon>
        <taxon>Geovibrionaceae</taxon>
        <taxon>Denitrovibrio</taxon>
    </lineage>
</organism>
<accession>D4H309</accession>
<reference evidence="1 2" key="1">
    <citation type="journal article" date="2010" name="Stand. Genomic Sci.">
        <title>Complete genome sequence of Denitrovibrio acetiphilus type strain (N2460).</title>
        <authorList>
            <person name="Kiss H."/>
            <person name="Lang E."/>
            <person name="Lapidus A."/>
            <person name="Copeland A."/>
            <person name="Nolan M."/>
            <person name="Glavina Del Rio T."/>
            <person name="Chen F."/>
            <person name="Lucas S."/>
            <person name="Tice H."/>
            <person name="Cheng J.F."/>
            <person name="Han C."/>
            <person name="Goodwin L."/>
            <person name="Pitluck S."/>
            <person name="Liolios K."/>
            <person name="Pati A."/>
            <person name="Ivanova N."/>
            <person name="Mavromatis K."/>
            <person name="Chen A."/>
            <person name="Palaniappan K."/>
            <person name="Land M."/>
            <person name="Hauser L."/>
            <person name="Chang Y.J."/>
            <person name="Jeffries C.D."/>
            <person name="Detter J.C."/>
            <person name="Brettin T."/>
            <person name="Spring S."/>
            <person name="Rohde M."/>
            <person name="Goker M."/>
            <person name="Woyke T."/>
            <person name="Bristow J."/>
            <person name="Eisen J.A."/>
            <person name="Markowitz V."/>
            <person name="Hugenholtz P."/>
            <person name="Kyrpides N.C."/>
            <person name="Klenk H.P."/>
        </authorList>
    </citation>
    <scope>NUCLEOTIDE SEQUENCE [LARGE SCALE GENOMIC DNA]</scope>
    <source>
        <strain evidence="2">DSM 12809 / NBRC 114555 / N2460</strain>
    </source>
</reference>
<evidence type="ECO:0000313" key="2">
    <source>
        <dbReference type="Proteomes" id="UP000002012"/>
    </source>
</evidence>
<protein>
    <submittedName>
        <fullName evidence="1">ABC-type uncharacterized transport system periplasmic component-like protein</fullName>
    </submittedName>
</protein>
<dbReference type="InterPro" id="IPR010412">
    <property type="entry name" value="DUF1007"/>
</dbReference>
<sequence precursor="true">MKQLIILLLLLCSGLVWAHPHVWIESRLNVHGSTVDIVWEFDEMFSNILFSDFDIDRDRQFTGMEVKKLKADMFDNLVNFDYFMRGYCGNDMLEIGSAENFSISSTKKKVTYKFSLNIPIKNCKGVVQLYNYDETYYSDISVVQVSGNGTVLQDDVGGRKFVEIK</sequence>
<evidence type="ECO:0000313" key="1">
    <source>
        <dbReference type="EMBL" id="ADD69032.1"/>
    </source>
</evidence>